<organism evidence="2 3">
    <name type="scientific">Adineta steineri</name>
    <dbReference type="NCBI Taxonomy" id="433720"/>
    <lineage>
        <taxon>Eukaryota</taxon>
        <taxon>Metazoa</taxon>
        <taxon>Spiralia</taxon>
        <taxon>Gnathifera</taxon>
        <taxon>Rotifera</taxon>
        <taxon>Eurotatoria</taxon>
        <taxon>Bdelloidea</taxon>
        <taxon>Adinetida</taxon>
        <taxon>Adinetidae</taxon>
        <taxon>Adineta</taxon>
    </lineage>
</organism>
<dbReference type="InterPro" id="IPR038252">
    <property type="entry name" value="UBA_E1_C_sf"/>
</dbReference>
<protein>
    <recommendedName>
        <fullName evidence="1">Ubiquitin-activating enzyme E1 C-terminal domain-containing protein</fullName>
    </recommendedName>
</protein>
<accession>A0A820ILM8</accession>
<name>A0A820ILM8_9BILA</name>
<dbReference type="Proteomes" id="UP000663844">
    <property type="component" value="Unassembled WGS sequence"/>
</dbReference>
<dbReference type="InterPro" id="IPR018965">
    <property type="entry name" value="Ub-activating_enz_E1_C"/>
</dbReference>
<dbReference type="Pfam" id="PF09358">
    <property type="entry name" value="E1_UFD"/>
    <property type="match status" value="1"/>
</dbReference>
<sequence>KSKIPSHVHSLVLDFMCEDLEGNDVEDVPFIKYKLQKS</sequence>
<evidence type="ECO:0000313" key="3">
    <source>
        <dbReference type="Proteomes" id="UP000663844"/>
    </source>
</evidence>
<dbReference type="EMBL" id="CAJOAZ010016867">
    <property type="protein sequence ID" value="CAF4309352.1"/>
    <property type="molecule type" value="Genomic_DNA"/>
</dbReference>
<dbReference type="AlphaFoldDB" id="A0A820ILM8"/>
<evidence type="ECO:0000259" key="1">
    <source>
        <dbReference type="Pfam" id="PF09358"/>
    </source>
</evidence>
<dbReference type="Gene3D" id="3.10.290.60">
    <property type="entry name" value="Ubiquitin-activating enzyme E1, UFD domain"/>
    <property type="match status" value="1"/>
</dbReference>
<feature type="non-terminal residue" evidence="2">
    <location>
        <position position="1"/>
    </location>
</feature>
<evidence type="ECO:0000313" key="2">
    <source>
        <dbReference type="EMBL" id="CAF4309352.1"/>
    </source>
</evidence>
<reference evidence="2" key="1">
    <citation type="submission" date="2021-02" db="EMBL/GenBank/DDBJ databases">
        <authorList>
            <person name="Nowell W R."/>
        </authorList>
    </citation>
    <scope>NUCLEOTIDE SEQUENCE</scope>
</reference>
<gene>
    <name evidence="2" type="ORF">OXD698_LOCUS46541</name>
</gene>
<feature type="domain" description="Ubiquitin-activating enzyme E1 C-terminal" evidence="1">
    <location>
        <begin position="1"/>
        <end position="31"/>
    </location>
</feature>
<proteinExistence type="predicted"/>
<comment type="caution">
    <text evidence="2">The sequence shown here is derived from an EMBL/GenBank/DDBJ whole genome shotgun (WGS) entry which is preliminary data.</text>
</comment>